<keyword evidence="1" id="KW-0472">Membrane</keyword>
<protein>
    <submittedName>
        <fullName evidence="2">Uncharacterized protein</fullName>
    </submittedName>
</protein>
<sequence>MFDIKIDWLCFYVKNLSVKIFNIVFLFVYNLDEGQQKPDQKSGL</sequence>
<proteinExistence type="predicted"/>
<keyword evidence="1" id="KW-1133">Transmembrane helix</keyword>
<dbReference type="STRING" id="945543.VIBR0546_17678"/>
<gene>
    <name evidence="2" type="ORF">VIBR0546_17678</name>
</gene>
<keyword evidence="1" id="KW-0812">Transmembrane</keyword>
<feature type="transmembrane region" description="Helical" evidence="1">
    <location>
        <begin position="12"/>
        <end position="31"/>
    </location>
</feature>
<keyword evidence="3" id="KW-1185">Reference proteome</keyword>
<reference evidence="2 3" key="1">
    <citation type="journal article" date="2012" name="Int. J. Syst. Evol. Microbiol.">
        <title>Vibrio caribbeanicus sp. nov., isolated from the marine sponge Scleritoderma cyanea.</title>
        <authorList>
            <person name="Hoffmann M."/>
            <person name="Monday S.R."/>
            <person name="Allard M.W."/>
            <person name="Strain E.A."/>
            <person name="Whittaker P."/>
            <person name="Naum M."/>
            <person name="McCarthy P.J."/>
            <person name="Lopez J.V."/>
            <person name="Fischer M."/>
            <person name="Brown E.W."/>
        </authorList>
    </citation>
    <scope>NUCLEOTIDE SEQUENCE [LARGE SCALE GENOMIC DNA]</scope>
    <source>
        <strain evidence="2 3">LMG 20546</strain>
    </source>
</reference>
<accession>E8LWY3</accession>
<organism evidence="2 3">
    <name type="scientific">Vibrio brasiliensis LMG 20546</name>
    <dbReference type="NCBI Taxonomy" id="945543"/>
    <lineage>
        <taxon>Bacteria</taxon>
        <taxon>Pseudomonadati</taxon>
        <taxon>Pseudomonadota</taxon>
        <taxon>Gammaproteobacteria</taxon>
        <taxon>Vibrionales</taxon>
        <taxon>Vibrionaceae</taxon>
        <taxon>Vibrio</taxon>
        <taxon>Vibrio oreintalis group</taxon>
    </lineage>
</organism>
<dbReference type="Proteomes" id="UP000004371">
    <property type="component" value="Unassembled WGS sequence"/>
</dbReference>
<dbReference type="AlphaFoldDB" id="E8LWY3"/>
<dbReference type="EMBL" id="AEVS01000077">
    <property type="protein sequence ID" value="EGA64884.1"/>
    <property type="molecule type" value="Genomic_DNA"/>
</dbReference>
<comment type="caution">
    <text evidence="2">The sequence shown here is derived from an EMBL/GenBank/DDBJ whole genome shotgun (WGS) entry which is preliminary data.</text>
</comment>
<evidence type="ECO:0000313" key="3">
    <source>
        <dbReference type="Proteomes" id="UP000004371"/>
    </source>
</evidence>
<evidence type="ECO:0000256" key="1">
    <source>
        <dbReference type="SAM" id="Phobius"/>
    </source>
</evidence>
<name>E8LWY3_9VIBR</name>
<evidence type="ECO:0000313" key="2">
    <source>
        <dbReference type="EMBL" id="EGA64884.1"/>
    </source>
</evidence>